<dbReference type="AlphaFoldDB" id="A0A365GZB8"/>
<proteinExistence type="predicted"/>
<feature type="chain" id="PRO_5038741724" evidence="1">
    <location>
        <begin position="29"/>
        <end position="180"/>
    </location>
</feature>
<evidence type="ECO:0000313" key="2">
    <source>
        <dbReference type="EMBL" id="RAY12179.1"/>
    </source>
</evidence>
<accession>A0A365GZB8</accession>
<organism evidence="2 3">
    <name type="scientific">Actinomadura craniellae</name>
    <dbReference type="NCBI Taxonomy" id="2231787"/>
    <lineage>
        <taxon>Bacteria</taxon>
        <taxon>Bacillati</taxon>
        <taxon>Actinomycetota</taxon>
        <taxon>Actinomycetes</taxon>
        <taxon>Streptosporangiales</taxon>
        <taxon>Thermomonosporaceae</taxon>
        <taxon>Actinomadura</taxon>
    </lineage>
</organism>
<gene>
    <name evidence="2" type="ORF">DPM19_26005</name>
</gene>
<sequence>MARRPTRLFLAAALIAGCAALPSSSARTVPEPVDESTREQLATAARTVLQKRNDALVHRVKSRSVPAEVAGVRLAPELVRRQRRAVRELETHNRAPVPGGPPYIAVRTRLGIDQVIRAGDRIVLDATEFTEARYESPGGRRAVTQRVRRRFEFRARGERLTLLREHLLDSGARPFNDPSR</sequence>
<keyword evidence="1" id="KW-0732">Signal</keyword>
<keyword evidence="3" id="KW-1185">Reference proteome</keyword>
<dbReference type="EMBL" id="QLYX01000014">
    <property type="protein sequence ID" value="RAY12179.1"/>
    <property type="molecule type" value="Genomic_DNA"/>
</dbReference>
<dbReference type="PROSITE" id="PS51257">
    <property type="entry name" value="PROKAR_LIPOPROTEIN"/>
    <property type="match status" value="1"/>
</dbReference>
<name>A0A365GZB8_9ACTN</name>
<reference evidence="2 3" key="1">
    <citation type="submission" date="2018-06" db="EMBL/GenBank/DDBJ databases">
        <title>Actinomadura craniellae sp. nov. isolated from marine sponge Craniella sp.</title>
        <authorList>
            <person name="Li L."/>
            <person name="Xu Q.H."/>
            <person name="Lin H.W."/>
            <person name="Lu Y.H."/>
        </authorList>
    </citation>
    <scope>NUCLEOTIDE SEQUENCE [LARGE SCALE GENOMIC DNA]</scope>
    <source>
        <strain evidence="2 3">LHW63021</strain>
    </source>
</reference>
<evidence type="ECO:0000313" key="3">
    <source>
        <dbReference type="Proteomes" id="UP000251891"/>
    </source>
</evidence>
<protein>
    <submittedName>
        <fullName evidence="2">Uncharacterized protein</fullName>
    </submittedName>
</protein>
<feature type="signal peptide" evidence="1">
    <location>
        <begin position="1"/>
        <end position="28"/>
    </location>
</feature>
<comment type="caution">
    <text evidence="2">The sequence shown here is derived from an EMBL/GenBank/DDBJ whole genome shotgun (WGS) entry which is preliminary data.</text>
</comment>
<dbReference type="RefSeq" id="WP_111870670.1">
    <property type="nucleotide sequence ID" value="NZ_QLYX01000014.1"/>
</dbReference>
<dbReference type="Proteomes" id="UP000251891">
    <property type="component" value="Unassembled WGS sequence"/>
</dbReference>
<dbReference type="OrthoDB" id="3481018at2"/>
<evidence type="ECO:0000256" key="1">
    <source>
        <dbReference type="SAM" id="SignalP"/>
    </source>
</evidence>